<evidence type="ECO:0000313" key="3">
    <source>
        <dbReference type="EMBL" id="MCP2330875.1"/>
    </source>
</evidence>
<dbReference type="Pfam" id="PF02585">
    <property type="entry name" value="PIG-L"/>
    <property type="match status" value="1"/>
</dbReference>
<dbReference type="SUPFAM" id="SSF53335">
    <property type="entry name" value="S-adenosyl-L-methionine-dependent methyltransferases"/>
    <property type="match status" value="1"/>
</dbReference>
<dbReference type="PANTHER" id="PTHR12993:SF29">
    <property type="entry name" value="BLR3841 PROTEIN"/>
    <property type="match status" value="1"/>
</dbReference>
<gene>
    <name evidence="3" type="ORF">G443_001145</name>
</gene>
<evidence type="ECO:0000313" key="4">
    <source>
        <dbReference type="Proteomes" id="UP000791080"/>
    </source>
</evidence>
<evidence type="ECO:0000256" key="1">
    <source>
        <dbReference type="ARBA" id="ARBA00022833"/>
    </source>
</evidence>
<dbReference type="Pfam" id="PF13649">
    <property type="entry name" value="Methyltransf_25"/>
    <property type="match status" value="1"/>
</dbReference>
<dbReference type="SUPFAM" id="SSF102588">
    <property type="entry name" value="LmbE-like"/>
    <property type="match status" value="1"/>
</dbReference>
<dbReference type="InterPro" id="IPR041698">
    <property type="entry name" value="Methyltransf_25"/>
</dbReference>
<accession>A0ABT1JEE9</accession>
<proteinExistence type="predicted"/>
<dbReference type="Gene3D" id="3.40.50.150">
    <property type="entry name" value="Vaccinia Virus protein VP39"/>
    <property type="match status" value="1"/>
</dbReference>
<dbReference type="InterPro" id="IPR024078">
    <property type="entry name" value="LmbE-like_dom_sf"/>
</dbReference>
<protein>
    <submittedName>
        <fullName evidence="3">N-acetylglucosaminyl deacetylase, LmbE family</fullName>
    </submittedName>
</protein>
<dbReference type="InterPro" id="IPR003737">
    <property type="entry name" value="GlcNAc_PI_deacetylase-related"/>
</dbReference>
<feature type="domain" description="Methyltransferase" evidence="2">
    <location>
        <begin position="258"/>
        <end position="348"/>
    </location>
</feature>
<dbReference type="EMBL" id="AUBJ02000001">
    <property type="protein sequence ID" value="MCP2330875.1"/>
    <property type="molecule type" value="Genomic_DNA"/>
</dbReference>
<dbReference type="InterPro" id="IPR029063">
    <property type="entry name" value="SAM-dependent_MTases_sf"/>
</dbReference>
<sequence length="398" mass="43929">MVAAHPDDETLGAGGVVRHLHRQGTEVVLVVATDGEAAFPDSPADERAELAGIRRRELRAALDRMGLDGVDPVWLGLPDSGLAEHEDALVSVLRELMADSDLCLFPWPDDPHPDHRAAGRAAAAAAPVGAHRWSYPIWLWHWRAPEDRSIPWDRALLHPLSSDDRAARGAAIAEFTSQLKPGPRGEDPILDEDMLSHLDRDGEVLFREPRGNTAPQGRFVELYERRADPWDGNGWYERRRRAVLLSALPRERYGHAVEPACGPGHLTRALAGRCDRVDAFDAVPAAVRAARRATSDLPGVRVRDGRLPAGLPAGPVDLVVLSEILYYLDDQDLTATLDGAVTVLRPGGHLLAAHWLPWAPEAPRSGWDAHRRLVSRPELRCLVAHEDEEFVTHVLERR</sequence>
<organism evidence="3 4">
    <name type="scientific">Actinoalloteichus caeruleus DSM 43889</name>
    <dbReference type="NCBI Taxonomy" id="1120930"/>
    <lineage>
        <taxon>Bacteria</taxon>
        <taxon>Bacillati</taxon>
        <taxon>Actinomycetota</taxon>
        <taxon>Actinomycetes</taxon>
        <taxon>Pseudonocardiales</taxon>
        <taxon>Pseudonocardiaceae</taxon>
        <taxon>Actinoalloteichus</taxon>
        <taxon>Actinoalloteichus cyanogriseus</taxon>
    </lineage>
</organism>
<dbReference type="PANTHER" id="PTHR12993">
    <property type="entry name" value="N-ACETYLGLUCOSAMINYL-PHOSPHATIDYLINOSITOL DE-N-ACETYLASE-RELATED"/>
    <property type="match status" value="1"/>
</dbReference>
<keyword evidence="4" id="KW-1185">Reference proteome</keyword>
<reference evidence="3 4" key="2">
    <citation type="submission" date="2022-06" db="EMBL/GenBank/DDBJ databases">
        <title>Genomic Encyclopedia of Type Strains, Phase I: the one thousand microbial genomes (KMG-I) project.</title>
        <authorList>
            <person name="Kyrpides N."/>
        </authorList>
    </citation>
    <scope>NUCLEOTIDE SEQUENCE [LARGE SCALE GENOMIC DNA]</scope>
    <source>
        <strain evidence="3 4">DSM 43889</strain>
    </source>
</reference>
<dbReference type="Proteomes" id="UP000791080">
    <property type="component" value="Unassembled WGS sequence"/>
</dbReference>
<evidence type="ECO:0000259" key="2">
    <source>
        <dbReference type="Pfam" id="PF13649"/>
    </source>
</evidence>
<dbReference type="Gene3D" id="3.40.50.10320">
    <property type="entry name" value="LmbE-like"/>
    <property type="match status" value="1"/>
</dbReference>
<comment type="caution">
    <text evidence="3">The sequence shown here is derived from an EMBL/GenBank/DDBJ whole genome shotgun (WGS) entry which is preliminary data.</text>
</comment>
<dbReference type="CDD" id="cd02440">
    <property type="entry name" value="AdoMet_MTases"/>
    <property type="match status" value="1"/>
</dbReference>
<name>A0ABT1JEE9_ACTCY</name>
<reference evidence="3 4" key="1">
    <citation type="submission" date="2013-07" db="EMBL/GenBank/DDBJ databases">
        <authorList>
            <consortium name="DOE Joint Genome Institute"/>
            <person name="Reeve W."/>
            <person name="Huntemann M."/>
            <person name="Han J."/>
            <person name="Chen A."/>
            <person name="Kyrpides N."/>
            <person name="Mavromatis K."/>
            <person name="Markowitz V."/>
            <person name="Palaniappan K."/>
            <person name="Ivanova N."/>
            <person name="Schaumberg A."/>
            <person name="Pati A."/>
            <person name="Liolios K."/>
            <person name="Nordberg H.P."/>
            <person name="Cantor M.N."/>
            <person name="Hua S.X."/>
            <person name="Woyke T."/>
        </authorList>
    </citation>
    <scope>NUCLEOTIDE SEQUENCE [LARGE SCALE GENOMIC DNA]</scope>
    <source>
        <strain evidence="3 4">DSM 43889</strain>
    </source>
</reference>
<keyword evidence="1" id="KW-0862">Zinc</keyword>